<feature type="region of interest" description="Disordered" evidence="1">
    <location>
        <begin position="33"/>
        <end position="65"/>
    </location>
</feature>
<feature type="region of interest" description="Disordered" evidence="1">
    <location>
        <begin position="86"/>
        <end position="121"/>
    </location>
</feature>
<dbReference type="AlphaFoldDB" id="A0A8S8ZKD7"/>
<dbReference type="EMBL" id="NMPR01000160">
    <property type="protein sequence ID" value="KAA8628865.1"/>
    <property type="molecule type" value="Genomic_DNA"/>
</dbReference>
<proteinExistence type="predicted"/>
<dbReference type="VEuPathDB" id="FungiDB:SMAC_05882"/>
<organism evidence="2 3">
    <name type="scientific">Sordaria macrospora</name>
    <dbReference type="NCBI Taxonomy" id="5147"/>
    <lineage>
        <taxon>Eukaryota</taxon>
        <taxon>Fungi</taxon>
        <taxon>Dikarya</taxon>
        <taxon>Ascomycota</taxon>
        <taxon>Pezizomycotina</taxon>
        <taxon>Sordariomycetes</taxon>
        <taxon>Sordariomycetidae</taxon>
        <taxon>Sordariales</taxon>
        <taxon>Sordariaceae</taxon>
        <taxon>Sordaria</taxon>
    </lineage>
</organism>
<name>A0A8S8ZKD7_SORMA</name>
<gene>
    <name evidence="2" type="ORF">SMACR_05882</name>
</gene>
<evidence type="ECO:0000256" key="1">
    <source>
        <dbReference type="SAM" id="MobiDB-lite"/>
    </source>
</evidence>
<feature type="compositionally biased region" description="Basic residues" evidence="1">
    <location>
        <begin position="48"/>
        <end position="65"/>
    </location>
</feature>
<accession>A0A8S8ZKD7</accession>
<dbReference type="Proteomes" id="UP000433876">
    <property type="component" value="Unassembled WGS sequence"/>
</dbReference>
<evidence type="ECO:0000313" key="2">
    <source>
        <dbReference type="EMBL" id="KAA8628865.1"/>
    </source>
</evidence>
<evidence type="ECO:0000313" key="3">
    <source>
        <dbReference type="Proteomes" id="UP000433876"/>
    </source>
</evidence>
<sequence length="132" mass="14444">MIRPRVIHPRAGLMFPKAEPTPELLPAVATAPKKVDKKVDNSQLTKTRAGRIRQSRKRTSPSRSRSLFKRVRAAFEAEGPASCLTTKPDIANVNPDIDNDNDAVNVTDPKKDDTPLTTPHPANHAYAEALAS</sequence>
<reference evidence="2 3" key="1">
    <citation type="submission" date="2017-07" db="EMBL/GenBank/DDBJ databases">
        <title>Genome sequence of the Sordaria macrospora wild type strain R19027.</title>
        <authorList>
            <person name="Nowrousian M."/>
            <person name="Teichert I."/>
            <person name="Kueck U."/>
        </authorList>
    </citation>
    <scope>NUCLEOTIDE SEQUENCE [LARGE SCALE GENOMIC DNA]</scope>
    <source>
        <strain evidence="2 3">R19027</strain>
        <tissue evidence="2">Mycelium</tissue>
    </source>
</reference>
<protein>
    <submittedName>
        <fullName evidence="2">Uncharacterized protein</fullName>
    </submittedName>
</protein>
<comment type="caution">
    <text evidence="2">The sequence shown here is derived from an EMBL/GenBank/DDBJ whole genome shotgun (WGS) entry which is preliminary data.</text>
</comment>